<keyword evidence="2" id="KW-1185">Reference proteome</keyword>
<evidence type="ECO:0000313" key="1">
    <source>
        <dbReference type="EMBL" id="KAF2642467.1"/>
    </source>
</evidence>
<sequence length="156" mass="17149">MRCRAVRVGCATEERPWISSQSAAGPRVDLPDWAMFFRSTTFSTLSTPRRHLNEVGTVRSSAEQSPGRHVLSRACWEKQCCAEFSVLPSGGLSRLGRLALAHNVDYVVVYTECADLCTTQRQIDGALGVWFLGFTFQSVGRTQGSTVSPFFLAGRA</sequence>
<name>A0A6A6S5C5_9PLEO</name>
<dbReference type="AlphaFoldDB" id="A0A6A6S5C5"/>
<gene>
    <name evidence="1" type="ORF">P280DRAFT_266028</name>
</gene>
<protein>
    <submittedName>
        <fullName evidence="1">Uncharacterized protein</fullName>
    </submittedName>
</protein>
<proteinExistence type="predicted"/>
<accession>A0A6A6S5C5</accession>
<evidence type="ECO:0000313" key="2">
    <source>
        <dbReference type="Proteomes" id="UP000799753"/>
    </source>
</evidence>
<organism evidence="1 2">
    <name type="scientific">Massarina eburnea CBS 473.64</name>
    <dbReference type="NCBI Taxonomy" id="1395130"/>
    <lineage>
        <taxon>Eukaryota</taxon>
        <taxon>Fungi</taxon>
        <taxon>Dikarya</taxon>
        <taxon>Ascomycota</taxon>
        <taxon>Pezizomycotina</taxon>
        <taxon>Dothideomycetes</taxon>
        <taxon>Pleosporomycetidae</taxon>
        <taxon>Pleosporales</taxon>
        <taxon>Massarineae</taxon>
        <taxon>Massarinaceae</taxon>
        <taxon>Massarina</taxon>
    </lineage>
</organism>
<dbReference type="Proteomes" id="UP000799753">
    <property type="component" value="Unassembled WGS sequence"/>
</dbReference>
<dbReference type="EMBL" id="MU006781">
    <property type="protein sequence ID" value="KAF2642467.1"/>
    <property type="molecule type" value="Genomic_DNA"/>
</dbReference>
<reference evidence="1" key="1">
    <citation type="journal article" date="2020" name="Stud. Mycol.">
        <title>101 Dothideomycetes genomes: a test case for predicting lifestyles and emergence of pathogens.</title>
        <authorList>
            <person name="Haridas S."/>
            <person name="Albert R."/>
            <person name="Binder M."/>
            <person name="Bloem J."/>
            <person name="Labutti K."/>
            <person name="Salamov A."/>
            <person name="Andreopoulos B."/>
            <person name="Baker S."/>
            <person name="Barry K."/>
            <person name="Bills G."/>
            <person name="Bluhm B."/>
            <person name="Cannon C."/>
            <person name="Castanera R."/>
            <person name="Culley D."/>
            <person name="Daum C."/>
            <person name="Ezra D."/>
            <person name="Gonzalez J."/>
            <person name="Henrissat B."/>
            <person name="Kuo A."/>
            <person name="Liang C."/>
            <person name="Lipzen A."/>
            <person name="Lutzoni F."/>
            <person name="Magnuson J."/>
            <person name="Mondo S."/>
            <person name="Nolan M."/>
            <person name="Ohm R."/>
            <person name="Pangilinan J."/>
            <person name="Park H.-J."/>
            <person name="Ramirez L."/>
            <person name="Alfaro M."/>
            <person name="Sun H."/>
            <person name="Tritt A."/>
            <person name="Yoshinaga Y."/>
            <person name="Zwiers L.-H."/>
            <person name="Turgeon B."/>
            <person name="Goodwin S."/>
            <person name="Spatafora J."/>
            <person name="Crous P."/>
            <person name="Grigoriev I."/>
        </authorList>
    </citation>
    <scope>NUCLEOTIDE SEQUENCE</scope>
    <source>
        <strain evidence="1">CBS 473.64</strain>
    </source>
</reference>